<keyword evidence="3" id="KW-1185">Reference proteome</keyword>
<organism evidence="2 3">
    <name type="scientific">Pelagomonas calceolata</name>
    <dbReference type="NCBI Taxonomy" id="35677"/>
    <lineage>
        <taxon>Eukaryota</taxon>
        <taxon>Sar</taxon>
        <taxon>Stramenopiles</taxon>
        <taxon>Ochrophyta</taxon>
        <taxon>Pelagophyceae</taxon>
        <taxon>Pelagomonadales</taxon>
        <taxon>Pelagomonadaceae</taxon>
        <taxon>Pelagomonas</taxon>
    </lineage>
</organism>
<proteinExistence type="inferred from homology"/>
<evidence type="ECO:0008006" key="4">
    <source>
        <dbReference type="Google" id="ProtNLM"/>
    </source>
</evidence>
<reference evidence="2" key="1">
    <citation type="submission" date="2021-11" db="EMBL/GenBank/DDBJ databases">
        <authorList>
            <consortium name="Genoscope - CEA"/>
            <person name="William W."/>
        </authorList>
    </citation>
    <scope>NUCLEOTIDE SEQUENCE</scope>
</reference>
<accession>A0A8J2SCC0</accession>
<dbReference type="AlphaFoldDB" id="A0A8J2SCC0"/>
<protein>
    <recommendedName>
        <fullName evidence="4">Cell division cycle protein 123</fullName>
    </recommendedName>
</protein>
<evidence type="ECO:0000256" key="1">
    <source>
        <dbReference type="ARBA" id="ARBA00011047"/>
    </source>
</evidence>
<dbReference type="PANTHER" id="PTHR15323">
    <property type="entry name" value="D123 PROTEIN"/>
    <property type="match status" value="1"/>
</dbReference>
<dbReference type="PANTHER" id="PTHR15323:SF6">
    <property type="entry name" value="CELL DIVISION CYCLE PROTEIN 123 HOMOLOG"/>
    <property type="match status" value="1"/>
</dbReference>
<dbReference type="Proteomes" id="UP000789595">
    <property type="component" value="Unassembled WGS sequence"/>
</dbReference>
<dbReference type="Pfam" id="PF07065">
    <property type="entry name" value="D123"/>
    <property type="match status" value="1"/>
</dbReference>
<sequence>MAALEASSEEDAVAAQLGGDQTDACSIEDAVAAQLGGDQKDACSIAAWYDAHKNVTFKTILVPLPAPFVEWLRSDGPCVLPRTKRGARVTARTHNREDDCELSDSDDDGAAPHFPAIEAAIDEAIAAVGGAAFVKLNWSAPKDAAWLGSLECATAGDAFALLAASSLVKDDAARALNVVLAVRRFVSVEPSREFRCFLLDGRLVAACQRRVDTVFRDLSDESTLNEMRARLRAFFDRALSLPTHCVVDVVIERRSTYLVDVNVAAQRTDPLLFEWGDVLALRRNVAGPRPPSETFELRVVEASDAVRASALSSFRAPLDVAAIADAGGLDELVRRSRLDDSSASSSASSYGGVD</sequence>
<evidence type="ECO:0000313" key="2">
    <source>
        <dbReference type="EMBL" id="CAH0367791.1"/>
    </source>
</evidence>
<dbReference type="GO" id="GO:0005737">
    <property type="term" value="C:cytoplasm"/>
    <property type="evidence" value="ECO:0007669"/>
    <property type="project" value="TreeGrafter"/>
</dbReference>
<dbReference type="InterPro" id="IPR009772">
    <property type="entry name" value="CDC123"/>
</dbReference>
<gene>
    <name evidence="2" type="ORF">PECAL_2P08300</name>
</gene>
<comment type="caution">
    <text evidence="2">The sequence shown here is derived from an EMBL/GenBank/DDBJ whole genome shotgun (WGS) entry which is preliminary data.</text>
</comment>
<evidence type="ECO:0000313" key="3">
    <source>
        <dbReference type="Proteomes" id="UP000789595"/>
    </source>
</evidence>
<name>A0A8J2SCC0_9STRA</name>
<comment type="similarity">
    <text evidence="1">Belongs to the CDC123 family.</text>
</comment>
<dbReference type="OrthoDB" id="360540at2759"/>
<dbReference type="EMBL" id="CAKKNE010000002">
    <property type="protein sequence ID" value="CAH0367791.1"/>
    <property type="molecule type" value="Genomic_DNA"/>
</dbReference>